<dbReference type="PANTHER" id="PTHR30572">
    <property type="entry name" value="MEMBRANE COMPONENT OF TRANSPORTER-RELATED"/>
    <property type="match status" value="1"/>
</dbReference>
<dbReference type="AlphaFoldDB" id="W0RFN6"/>
<dbReference type="HOGENOM" id="CLU_009433_1_0_0"/>
<evidence type="ECO:0000259" key="10">
    <source>
        <dbReference type="Pfam" id="PF12704"/>
    </source>
</evidence>
<reference evidence="11 12" key="1">
    <citation type="journal article" date="2014" name="Genome Announc.">
        <title>Genome Sequence and Methylome of Soil Bacterium Gemmatirosa kalamazoonensis KBS708T, a Member of the Rarely Cultivated Gemmatimonadetes Phylum.</title>
        <authorList>
            <person name="Debruyn J.M."/>
            <person name="Radosevich M."/>
            <person name="Wommack K.E."/>
            <person name="Polson S.W."/>
            <person name="Hauser L.J."/>
            <person name="Fawaz M.N."/>
            <person name="Korlach J."/>
            <person name="Tsai Y.C."/>
        </authorList>
    </citation>
    <scope>NUCLEOTIDE SEQUENCE [LARGE SCALE GENOMIC DNA]</scope>
    <source>
        <strain evidence="11 12">KBS708</strain>
    </source>
</reference>
<keyword evidence="12" id="KW-1185">Reference proteome</keyword>
<keyword evidence="4 8" id="KW-1133">Transmembrane helix</keyword>
<evidence type="ECO:0000256" key="1">
    <source>
        <dbReference type="ARBA" id="ARBA00004651"/>
    </source>
</evidence>
<name>W0RFN6_9BACT</name>
<evidence type="ECO:0000256" key="6">
    <source>
        <dbReference type="ARBA" id="ARBA00038076"/>
    </source>
</evidence>
<dbReference type="InterPro" id="IPR003838">
    <property type="entry name" value="ABC3_permease_C"/>
</dbReference>
<protein>
    <submittedName>
        <fullName evidence="11">Permease</fullName>
    </submittedName>
</protein>
<dbReference type="NCBIfam" id="TIGR03434">
    <property type="entry name" value="ADOP"/>
    <property type="match status" value="1"/>
</dbReference>
<keyword evidence="2" id="KW-1003">Cell membrane</keyword>
<dbReference type="Proteomes" id="UP000019151">
    <property type="component" value="Chromosome"/>
</dbReference>
<feature type="transmembrane region" description="Helical" evidence="8">
    <location>
        <begin position="103"/>
        <end position="129"/>
    </location>
</feature>
<evidence type="ECO:0000256" key="4">
    <source>
        <dbReference type="ARBA" id="ARBA00022989"/>
    </source>
</evidence>
<feature type="transmembrane region" description="Helical" evidence="8">
    <location>
        <begin position="499"/>
        <end position="522"/>
    </location>
</feature>
<comment type="similarity">
    <text evidence="6">Belongs to the ABC-4 integral membrane protein family.</text>
</comment>
<dbReference type="KEGG" id="gba:J421_0651"/>
<dbReference type="RefSeq" id="WP_025409733.1">
    <property type="nucleotide sequence ID" value="NZ_CP007128.1"/>
</dbReference>
<dbReference type="InterPro" id="IPR025857">
    <property type="entry name" value="MacB_PCD"/>
</dbReference>
<evidence type="ECO:0000313" key="11">
    <source>
        <dbReference type="EMBL" id="AHG88188.1"/>
    </source>
</evidence>
<feature type="domain" description="MacB-like periplasmic core" evidence="10">
    <location>
        <begin position="106"/>
        <end position="321"/>
    </location>
</feature>
<comment type="subcellular location">
    <subcellularLocation>
        <location evidence="1">Cell membrane</location>
        <topology evidence="1">Multi-pass membrane protein</topology>
    </subcellularLocation>
</comment>
<feature type="domain" description="MacB-like periplasmic core" evidence="10">
    <location>
        <begin position="510"/>
        <end position="731"/>
    </location>
</feature>
<evidence type="ECO:0000256" key="2">
    <source>
        <dbReference type="ARBA" id="ARBA00022475"/>
    </source>
</evidence>
<dbReference type="Pfam" id="PF02687">
    <property type="entry name" value="FtsX"/>
    <property type="match status" value="2"/>
</dbReference>
<evidence type="ECO:0000256" key="3">
    <source>
        <dbReference type="ARBA" id="ARBA00022692"/>
    </source>
</evidence>
<feature type="transmembrane region" description="Helical" evidence="8">
    <location>
        <begin position="413"/>
        <end position="434"/>
    </location>
</feature>
<feature type="transmembrane region" description="Helical" evidence="8">
    <location>
        <begin position="810"/>
        <end position="834"/>
    </location>
</feature>
<dbReference type="STRING" id="861299.J421_0651"/>
<organism evidence="11 12">
    <name type="scientific">Gemmatirosa kalamazoonensis</name>
    <dbReference type="NCBI Taxonomy" id="861299"/>
    <lineage>
        <taxon>Bacteria</taxon>
        <taxon>Pseudomonadati</taxon>
        <taxon>Gemmatimonadota</taxon>
        <taxon>Gemmatimonadia</taxon>
        <taxon>Gemmatimonadales</taxon>
        <taxon>Gemmatimonadaceae</taxon>
        <taxon>Gemmatirosa</taxon>
    </lineage>
</organism>
<dbReference type="eggNOG" id="COG0577">
    <property type="taxonomic scope" value="Bacteria"/>
</dbReference>
<dbReference type="InterPro" id="IPR050250">
    <property type="entry name" value="Macrolide_Exporter_MacB"/>
</dbReference>
<gene>
    <name evidence="11" type="ORF">J421_0651</name>
</gene>
<dbReference type="InterPro" id="IPR017800">
    <property type="entry name" value="ADOP"/>
</dbReference>
<evidence type="ECO:0000259" key="9">
    <source>
        <dbReference type="Pfam" id="PF02687"/>
    </source>
</evidence>
<accession>W0RFN6</accession>
<feature type="domain" description="ABC3 transporter permease C-terminal" evidence="9">
    <location>
        <begin position="768"/>
        <end position="881"/>
    </location>
</feature>
<evidence type="ECO:0000313" key="12">
    <source>
        <dbReference type="Proteomes" id="UP000019151"/>
    </source>
</evidence>
<dbReference type="GO" id="GO:0005886">
    <property type="term" value="C:plasma membrane"/>
    <property type="evidence" value="ECO:0007669"/>
    <property type="project" value="UniProtKB-SubCell"/>
</dbReference>
<dbReference type="Pfam" id="PF12704">
    <property type="entry name" value="MacB_PCD"/>
    <property type="match status" value="2"/>
</dbReference>
<dbReference type="OrthoDB" id="9770036at2"/>
<dbReference type="GO" id="GO:0022857">
    <property type="term" value="F:transmembrane transporter activity"/>
    <property type="evidence" value="ECO:0007669"/>
    <property type="project" value="TreeGrafter"/>
</dbReference>
<feature type="domain" description="ABC3 transporter permease C-terminal" evidence="9">
    <location>
        <begin position="364"/>
        <end position="480"/>
    </location>
</feature>
<feature type="transmembrane region" description="Helical" evidence="8">
    <location>
        <begin position="360"/>
        <end position="381"/>
    </location>
</feature>
<keyword evidence="3 8" id="KW-0812">Transmembrane</keyword>
<evidence type="ECO:0000256" key="8">
    <source>
        <dbReference type="SAM" id="Phobius"/>
    </source>
</evidence>
<dbReference type="InterPro" id="IPR047928">
    <property type="entry name" value="Perm_prefix_1"/>
</dbReference>
<sequence length="889" mass="93654">MRLSTVRLPMLRRFWGADPARDVDEELAFHIEMRVAELVRSGVSEADAREATMRRFGSYAPVRDECESLSRERVERARRVEWWDALRRDLAVGVRGLRANPGFALVVALTLAVGIGATTAVYSVAYGVLLRPLPYRDPDALVRLWSRNLAHNLEFFSVSAPDFLAWREERGAFLRMGAFMRQREVTLSRGGRAGAPELVDAAAVMPDVFDLLGTPVALGRRFRADDARPGAAPVALLANDLWRSRFGADSAVLGADIVLDGRKVTVVGVMPPRFFVPGTPAEVWTPLSMVGASDDPGNRELRVLARLAPGMTRERAVARLNVVAAQLARATPGTRRGWDVNSRPIMEVVIGPTFGKAMRVLLGVVGFVLLVACVNAANLQLARATARRREMALRASLGASRGRLARQLVTESALLAALGAAAGVGLAAAGLALLRAVGDTTVPRLEDVKLDAPVLAVVALVALGSVVLFGLLPALHAARADAGAVLKEGARGGTEGASTARAALVVAEVALTLVLLVGAGLLGRSFVRLQRVPLGFDPAGVSVVSVRVPDGARDDSVRAAAFRAAMLEAVGRLPGVTAVAGASSVPFGGPNTGRAYARADRPATQGDSPDADYRVVTPGYFRTMGIRLVRGRDLAATDDATGPGVAVVSETLARRTWPNEDPIGRTIRFGDVVAGPVFTVVGVVGDARYMSLEQTEVRPMLYFSAAAFPRPPLTLVVRGADAASLAPAVRRAIAALDASLPAPTVQPLADLVREATTTARFAATLFGVFAATALALALIGIYGVTSYVVRLRTREMGIRAALGAPRRAMLGSVVGGAARLAVAGIAIGLLGAAWLSGALASLLFETNARDALTYATVAFLLLLVALLASLVPARRAMRADPLLALRAEN</sequence>
<dbReference type="NCBIfam" id="NF038403">
    <property type="entry name" value="perm_prefix_1"/>
    <property type="match status" value="1"/>
</dbReference>
<keyword evidence="5 8" id="KW-0472">Membrane</keyword>
<feature type="transmembrane region" description="Helical" evidence="8">
    <location>
        <begin position="854"/>
        <end position="873"/>
    </location>
</feature>
<evidence type="ECO:0000256" key="7">
    <source>
        <dbReference type="SAM" id="MobiDB-lite"/>
    </source>
</evidence>
<dbReference type="PANTHER" id="PTHR30572:SF4">
    <property type="entry name" value="ABC TRANSPORTER PERMEASE YTRF"/>
    <property type="match status" value="1"/>
</dbReference>
<feature type="transmembrane region" description="Helical" evidence="8">
    <location>
        <begin position="761"/>
        <end position="789"/>
    </location>
</feature>
<proteinExistence type="inferred from homology"/>
<dbReference type="EMBL" id="CP007128">
    <property type="protein sequence ID" value="AHG88188.1"/>
    <property type="molecule type" value="Genomic_DNA"/>
</dbReference>
<feature type="region of interest" description="Disordered" evidence="7">
    <location>
        <begin position="591"/>
        <end position="610"/>
    </location>
</feature>
<feature type="transmembrane region" description="Helical" evidence="8">
    <location>
        <begin position="454"/>
        <end position="478"/>
    </location>
</feature>
<evidence type="ECO:0000256" key="5">
    <source>
        <dbReference type="ARBA" id="ARBA00023136"/>
    </source>
</evidence>
<dbReference type="InParanoid" id="W0RFN6"/>